<dbReference type="Proteomes" id="UP000051439">
    <property type="component" value="Unassembled WGS sequence"/>
</dbReference>
<comment type="similarity">
    <text evidence="1">Belongs to the ABC transporter superfamily.</text>
</comment>
<keyword evidence="7" id="KW-1185">Reference proteome</keyword>
<accession>A0A0R1NKR1</accession>
<keyword evidence="3" id="KW-0547">Nucleotide-binding</keyword>
<proteinExistence type="inferred from homology"/>
<name>A0A0R1NKR1_9LACO</name>
<dbReference type="PANTHER" id="PTHR42711">
    <property type="entry name" value="ABC TRANSPORTER ATP-BINDING PROTEIN"/>
    <property type="match status" value="1"/>
</dbReference>
<keyword evidence="4 6" id="KW-0067">ATP-binding</keyword>
<evidence type="ECO:0000256" key="1">
    <source>
        <dbReference type="ARBA" id="ARBA00005417"/>
    </source>
</evidence>
<sequence length="290" mass="32186">MDTMIIQAKGLTKVFGSKIAVNHIDLSIKQGNLTAILGPNGAGKTTTISMLTGLLSPTSGIIEHHPGAKISMVFQQSILDNNLSVYENLIIRNRMYHSAAENRLDSLIQQVGLTAFINQKYGHLSGGQKRRVDIARALINQPDVLFLDEPTTGLDIQTREAIWQLLHELQKTECLTIVLTTHYLEEADHANAVYIVDHGSIIAKGAAEDVKRQYSRNQLTLNMNGSSSISTKLPEAARFDQQTDSIVYFPATTAEAIDLLAKFRDQIKSFEYRQGTMNDAFLNLTGREMR</sequence>
<feature type="domain" description="ABC transporter" evidence="5">
    <location>
        <begin position="6"/>
        <end position="223"/>
    </location>
</feature>
<keyword evidence="2" id="KW-0813">Transport</keyword>
<evidence type="ECO:0000256" key="3">
    <source>
        <dbReference type="ARBA" id="ARBA00022741"/>
    </source>
</evidence>
<dbReference type="InterPro" id="IPR050763">
    <property type="entry name" value="ABC_transporter_ATP-binding"/>
</dbReference>
<dbReference type="InterPro" id="IPR003439">
    <property type="entry name" value="ABC_transporter-like_ATP-bd"/>
</dbReference>
<dbReference type="InterPro" id="IPR003593">
    <property type="entry name" value="AAA+_ATPase"/>
</dbReference>
<evidence type="ECO:0000259" key="5">
    <source>
        <dbReference type="PROSITE" id="PS50893"/>
    </source>
</evidence>
<evidence type="ECO:0000313" key="6">
    <source>
        <dbReference type="EMBL" id="KRL20556.1"/>
    </source>
</evidence>
<dbReference type="Pfam" id="PF00005">
    <property type="entry name" value="ABC_tran"/>
    <property type="match status" value="1"/>
</dbReference>
<evidence type="ECO:0000256" key="4">
    <source>
        <dbReference type="ARBA" id="ARBA00022840"/>
    </source>
</evidence>
<dbReference type="Gene3D" id="3.40.50.300">
    <property type="entry name" value="P-loop containing nucleotide triphosphate hydrolases"/>
    <property type="match status" value="1"/>
</dbReference>
<comment type="caution">
    <text evidence="6">The sequence shown here is derived from an EMBL/GenBank/DDBJ whole genome shotgun (WGS) entry which is preliminary data.</text>
</comment>
<dbReference type="InterPro" id="IPR017871">
    <property type="entry name" value="ABC_transporter-like_CS"/>
</dbReference>
<dbReference type="InterPro" id="IPR027417">
    <property type="entry name" value="P-loop_NTPase"/>
</dbReference>
<dbReference type="GO" id="GO:0005524">
    <property type="term" value="F:ATP binding"/>
    <property type="evidence" value="ECO:0007669"/>
    <property type="project" value="UniProtKB-KW"/>
</dbReference>
<dbReference type="SUPFAM" id="SSF52540">
    <property type="entry name" value="P-loop containing nucleoside triphosphate hydrolases"/>
    <property type="match status" value="1"/>
</dbReference>
<gene>
    <name evidence="6" type="ORF">FC98_GL001420</name>
</gene>
<dbReference type="PATRIC" id="fig|1423766.4.peg.1469"/>
<dbReference type="PANTHER" id="PTHR42711:SF5">
    <property type="entry name" value="ABC TRANSPORTER ATP-BINDING PROTEIN NATA"/>
    <property type="match status" value="1"/>
</dbReference>
<evidence type="ECO:0000256" key="2">
    <source>
        <dbReference type="ARBA" id="ARBA00022448"/>
    </source>
</evidence>
<dbReference type="AlphaFoldDB" id="A0A0R1NKR1"/>
<reference evidence="6 7" key="1">
    <citation type="journal article" date="2015" name="Genome Announc.">
        <title>Expanding the biotechnology potential of lactobacilli through comparative genomics of 213 strains and associated genera.</title>
        <authorList>
            <person name="Sun Z."/>
            <person name="Harris H.M."/>
            <person name="McCann A."/>
            <person name="Guo C."/>
            <person name="Argimon S."/>
            <person name="Zhang W."/>
            <person name="Yang X."/>
            <person name="Jeffery I.B."/>
            <person name="Cooney J.C."/>
            <person name="Kagawa T.F."/>
            <person name="Liu W."/>
            <person name="Song Y."/>
            <person name="Salvetti E."/>
            <person name="Wrobel A."/>
            <person name="Rasinkangas P."/>
            <person name="Parkhill J."/>
            <person name="Rea M.C."/>
            <person name="O'Sullivan O."/>
            <person name="Ritari J."/>
            <person name="Douillard F.P."/>
            <person name="Paul Ross R."/>
            <person name="Yang R."/>
            <person name="Briner A.E."/>
            <person name="Felis G.E."/>
            <person name="de Vos W.M."/>
            <person name="Barrangou R."/>
            <person name="Klaenhammer T.R."/>
            <person name="Caufield P.W."/>
            <person name="Cui Y."/>
            <person name="Zhang H."/>
            <person name="O'Toole P.W."/>
        </authorList>
    </citation>
    <scope>NUCLEOTIDE SEQUENCE [LARGE SCALE GENOMIC DNA]</scope>
    <source>
        <strain evidence="6 7">DSM 19906</strain>
    </source>
</reference>
<dbReference type="PROSITE" id="PS00211">
    <property type="entry name" value="ABC_TRANSPORTER_1"/>
    <property type="match status" value="1"/>
</dbReference>
<protein>
    <submittedName>
        <fullName evidence="6">ABC transporter, ATP-binding protein</fullName>
    </submittedName>
</protein>
<evidence type="ECO:0000313" key="7">
    <source>
        <dbReference type="Proteomes" id="UP000051439"/>
    </source>
</evidence>
<dbReference type="GO" id="GO:0016887">
    <property type="term" value="F:ATP hydrolysis activity"/>
    <property type="evidence" value="ECO:0007669"/>
    <property type="project" value="InterPro"/>
</dbReference>
<organism evidence="6 7">
    <name type="scientific">Lentilactobacillus kisonensis DSM 19906 = JCM 15041</name>
    <dbReference type="NCBI Taxonomy" id="1423766"/>
    <lineage>
        <taxon>Bacteria</taxon>
        <taxon>Bacillati</taxon>
        <taxon>Bacillota</taxon>
        <taxon>Bacilli</taxon>
        <taxon>Lactobacillales</taxon>
        <taxon>Lactobacillaceae</taxon>
        <taxon>Lentilactobacillus</taxon>
    </lineage>
</organism>
<dbReference type="PROSITE" id="PS50893">
    <property type="entry name" value="ABC_TRANSPORTER_2"/>
    <property type="match status" value="1"/>
</dbReference>
<dbReference type="SMART" id="SM00382">
    <property type="entry name" value="AAA"/>
    <property type="match status" value="1"/>
</dbReference>
<dbReference type="EMBL" id="AZEB01000024">
    <property type="protein sequence ID" value="KRL20556.1"/>
    <property type="molecule type" value="Genomic_DNA"/>
</dbReference>